<accession>A0A212KIB8</accession>
<feature type="signal peptide" evidence="1">
    <location>
        <begin position="1"/>
        <end position="23"/>
    </location>
</feature>
<proteinExistence type="predicted"/>
<feature type="chain" id="PRO_5012103488" evidence="1">
    <location>
        <begin position="24"/>
        <end position="202"/>
    </location>
</feature>
<gene>
    <name evidence="2" type="ORF">KM92DES2_20073</name>
</gene>
<dbReference type="AlphaFoldDB" id="A0A212KIB8"/>
<organism evidence="2">
    <name type="scientific">uncultured Desulfovibrio sp</name>
    <dbReference type="NCBI Taxonomy" id="167968"/>
    <lineage>
        <taxon>Bacteria</taxon>
        <taxon>Pseudomonadati</taxon>
        <taxon>Thermodesulfobacteriota</taxon>
        <taxon>Desulfovibrionia</taxon>
        <taxon>Desulfovibrionales</taxon>
        <taxon>Desulfovibrionaceae</taxon>
        <taxon>Desulfovibrio</taxon>
        <taxon>environmental samples</taxon>
    </lineage>
</organism>
<protein>
    <submittedName>
        <fullName evidence="2">Uncharacterized protein</fullName>
    </submittedName>
</protein>
<dbReference type="EMBL" id="FLUP01000002">
    <property type="protein sequence ID" value="SBW11444.1"/>
    <property type="molecule type" value="Genomic_DNA"/>
</dbReference>
<reference evidence="2" key="1">
    <citation type="submission" date="2016-04" db="EMBL/GenBank/DDBJ databases">
        <authorList>
            <person name="Evans L.H."/>
            <person name="Alamgir A."/>
            <person name="Owens N."/>
            <person name="Weber N.D."/>
            <person name="Virtaneva K."/>
            <person name="Barbian K."/>
            <person name="Babar A."/>
            <person name="Rosenke K."/>
        </authorList>
    </citation>
    <scope>NUCLEOTIDE SEQUENCE</scope>
    <source>
        <strain evidence="2">92-2</strain>
    </source>
</reference>
<evidence type="ECO:0000256" key="1">
    <source>
        <dbReference type="SAM" id="SignalP"/>
    </source>
</evidence>
<name>A0A212KIB8_9BACT</name>
<evidence type="ECO:0000313" key="2">
    <source>
        <dbReference type="EMBL" id="SBW11444.1"/>
    </source>
</evidence>
<sequence>MKIVFSGLVLGLMAICLVGCSKNAPQPSAQPNETLVMSSEIESTVAKVEAVDLKTRKVTLSSLQGDLFIIHVSKEAVNLRRVKKGDMVDISYGRELTVWLAEPGSVADEQATAVVRAKPGSQPQGMGVRESNFTAKILAMDKVNELAKLELANGSVVVVKVQNPENLKKLKVGDTLGISYLEVVDIAVRKGSKQSAKQGSKR</sequence>
<keyword evidence="1" id="KW-0732">Signal</keyword>